<comment type="caution">
    <text evidence="1">The sequence shown here is derived from an EMBL/GenBank/DDBJ whole genome shotgun (WGS) entry which is preliminary data.</text>
</comment>
<reference evidence="2" key="1">
    <citation type="journal article" date="2023" name="Front. Plant Sci.">
        <title>Chromosomal-level genome assembly of Melastoma candidum provides insights into trichome evolution.</title>
        <authorList>
            <person name="Zhong Y."/>
            <person name="Wu W."/>
            <person name="Sun C."/>
            <person name="Zou P."/>
            <person name="Liu Y."/>
            <person name="Dai S."/>
            <person name="Zhou R."/>
        </authorList>
    </citation>
    <scope>NUCLEOTIDE SEQUENCE [LARGE SCALE GENOMIC DNA]</scope>
</reference>
<organism evidence="1 2">
    <name type="scientific">Melastoma candidum</name>
    <dbReference type="NCBI Taxonomy" id="119954"/>
    <lineage>
        <taxon>Eukaryota</taxon>
        <taxon>Viridiplantae</taxon>
        <taxon>Streptophyta</taxon>
        <taxon>Embryophyta</taxon>
        <taxon>Tracheophyta</taxon>
        <taxon>Spermatophyta</taxon>
        <taxon>Magnoliopsida</taxon>
        <taxon>eudicotyledons</taxon>
        <taxon>Gunneridae</taxon>
        <taxon>Pentapetalae</taxon>
        <taxon>rosids</taxon>
        <taxon>malvids</taxon>
        <taxon>Myrtales</taxon>
        <taxon>Melastomataceae</taxon>
        <taxon>Melastomatoideae</taxon>
        <taxon>Melastomateae</taxon>
        <taxon>Melastoma</taxon>
    </lineage>
</organism>
<accession>A0ACB9SH93</accession>
<dbReference type="Proteomes" id="UP001057402">
    <property type="component" value="Chromosome 1"/>
</dbReference>
<protein>
    <submittedName>
        <fullName evidence="1">Uncharacterized protein</fullName>
    </submittedName>
</protein>
<proteinExistence type="predicted"/>
<gene>
    <name evidence="1" type="ORF">MLD38_002294</name>
</gene>
<evidence type="ECO:0000313" key="2">
    <source>
        <dbReference type="Proteomes" id="UP001057402"/>
    </source>
</evidence>
<name>A0ACB9SH93_9MYRT</name>
<dbReference type="EMBL" id="CM042880">
    <property type="protein sequence ID" value="KAI4390152.1"/>
    <property type="molecule type" value="Genomic_DNA"/>
</dbReference>
<keyword evidence="2" id="KW-1185">Reference proteome</keyword>
<evidence type="ECO:0000313" key="1">
    <source>
        <dbReference type="EMBL" id="KAI4390152.1"/>
    </source>
</evidence>
<sequence>MQCPAYRPPCAFRIQSQSAYWDLTIRKSDSVAESSFVLVRPIFGMGGLSTLVVRAWTVVREEVRVFVQDITGNSRNHNHPQLIRLLTSHKLLQAWFGFMIRSFLFTPVGEDCA</sequence>